<evidence type="ECO:0000256" key="16">
    <source>
        <dbReference type="HAMAP-Rule" id="MF_00427"/>
    </source>
</evidence>
<evidence type="ECO:0000256" key="9">
    <source>
        <dbReference type="ARBA" id="ARBA00022989"/>
    </source>
</evidence>
<feature type="modified residue" description="FMN phosphoryl threonine" evidence="16">
    <location>
        <position position="206"/>
    </location>
</feature>
<dbReference type="GO" id="GO:0010181">
    <property type="term" value="F:FMN binding"/>
    <property type="evidence" value="ECO:0007669"/>
    <property type="project" value="UniProtKB-UniRule"/>
</dbReference>
<evidence type="ECO:0000256" key="1">
    <source>
        <dbReference type="ARBA" id="ARBA00022448"/>
    </source>
</evidence>
<feature type="domain" description="FMN-binding" evidence="18">
    <location>
        <begin position="124"/>
        <end position="223"/>
    </location>
</feature>
<evidence type="ECO:0000256" key="14">
    <source>
        <dbReference type="ARBA" id="ARBA00023136"/>
    </source>
</evidence>
<dbReference type="HAMAP" id="MF_00427">
    <property type="entry name" value="NqrC"/>
    <property type="match status" value="1"/>
</dbReference>
<keyword evidence="11 16" id="KW-0915">Sodium</keyword>
<dbReference type="GO" id="GO:0016655">
    <property type="term" value="F:oxidoreductase activity, acting on NAD(P)H, quinone or similar compound as acceptor"/>
    <property type="evidence" value="ECO:0007669"/>
    <property type="project" value="UniProtKB-UniRule"/>
</dbReference>
<comment type="subcellular location">
    <subcellularLocation>
        <location evidence="16">Cell membrane</location>
        <topology evidence="16">Single-pass membrane protein</topology>
    </subcellularLocation>
</comment>
<dbReference type="GO" id="GO:0005886">
    <property type="term" value="C:plasma membrane"/>
    <property type="evidence" value="ECO:0007669"/>
    <property type="project" value="UniProtKB-SubCell"/>
</dbReference>
<keyword evidence="7 16" id="KW-0812">Transmembrane</keyword>
<dbReference type="EC" id="7.2.1.1" evidence="16 17"/>
<accession>A0A399SYH9</accession>
<evidence type="ECO:0000256" key="10">
    <source>
        <dbReference type="ARBA" id="ARBA00023027"/>
    </source>
</evidence>
<dbReference type="SMART" id="SM00900">
    <property type="entry name" value="FMN_bind"/>
    <property type="match status" value="1"/>
</dbReference>
<dbReference type="PIRSF" id="PIRSF009437">
    <property type="entry name" value="NQR-1_subunit_C"/>
    <property type="match status" value="1"/>
</dbReference>
<evidence type="ECO:0000256" key="4">
    <source>
        <dbReference type="ARBA" id="ARBA00022553"/>
    </source>
</evidence>
<comment type="function">
    <text evidence="16">NQR complex catalyzes the reduction of ubiquinone-1 to ubiquinol by two successive reactions, coupled with the transport of Na(+) ions from the cytoplasm to the periplasm. NqrA to NqrE are probably involved in the second step, the conversion of ubisemiquinone to ubiquinol.</text>
</comment>
<keyword evidence="13 16" id="KW-0830">Ubiquinone</keyword>
<keyword evidence="15 16" id="KW-0739">Sodium transport</keyword>
<keyword evidence="4 16" id="KW-0597">Phosphoprotein</keyword>
<keyword evidence="9 16" id="KW-1133">Transmembrane helix</keyword>
<gene>
    <name evidence="16 19" type="primary">nqrC</name>
    <name evidence="19" type="ORF">D1614_11985</name>
</gene>
<keyword evidence="5 16" id="KW-0285">Flavoprotein</keyword>
<evidence type="ECO:0000256" key="5">
    <source>
        <dbReference type="ARBA" id="ARBA00022630"/>
    </source>
</evidence>
<keyword evidence="6 16" id="KW-0288">FMN</keyword>
<evidence type="ECO:0000256" key="15">
    <source>
        <dbReference type="ARBA" id="ARBA00023201"/>
    </source>
</evidence>
<keyword evidence="8 16" id="KW-1278">Translocase</keyword>
<feature type="transmembrane region" description="Helical" evidence="16">
    <location>
        <begin position="12"/>
        <end position="31"/>
    </location>
</feature>
<evidence type="ECO:0000256" key="17">
    <source>
        <dbReference type="PIRNR" id="PIRNR009437"/>
    </source>
</evidence>
<reference evidence="19 20" key="1">
    <citation type="submission" date="2018-08" db="EMBL/GenBank/DDBJ databases">
        <title>Pallidiluteibacterium maritimus gen. nov., sp. nov., isolated from coastal sediment.</title>
        <authorList>
            <person name="Zhou L.Y."/>
        </authorList>
    </citation>
    <scope>NUCLEOTIDE SEQUENCE [LARGE SCALE GENOMIC DNA]</scope>
    <source>
        <strain evidence="19 20">XSD2</strain>
    </source>
</reference>
<evidence type="ECO:0000256" key="2">
    <source>
        <dbReference type="ARBA" id="ARBA00022475"/>
    </source>
</evidence>
<keyword evidence="1 16" id="KW-0813">Transport</keyword>
<keyword evidence="2 16" id="KW-1003">Cell membrane</keyword>
<comment type="similarity">
    <text evidence="16 17">Belongs to the NqrC family.</text>
</comment>
<evidence type="ECO:0000256" key="7">
    <source>
        <dbReference type="ARBA" id="ARBA00022692"/>
    </source>
</evidence>
<comment type="catalytic activity">
    <reaction evidence="16 17">
        <text>a ubiquinone + n Na(+)(in) + NADH + H(+) = a ubiquinol + n Na(+)(out) + NAD(+)</text>
        <dbReference type="Rhea" id="RHEA:47748"/>
        <dbReference type="Rhea" id="RHEA-COMP:9565"/>
        <dbReference type="Rhea" id="RHEA-COMP:9566"/>
        <dbReference type="ChEBI" id="CHEBI:15378"/>
        <dbReference type="ChEBI" id="CHEBI:16389"/>
        <dbReference type="ChEBI" id="CHEBI:17976"/>
        <dbReference type="ChEBI" id="CHEBI:29101"/>
        <dbReference type="ChEBI" id="CHEBI:57540"/>
        <dbReference type="ChEBI" id="CHEBI:57945"/>
        <dbReference type="EC" id="7.2.1.1"/>
    </reaction>
</comment>
<dbReference type="EMBL" id="QWGR01000006">
    <property type="protein sequence ID" value="RIJ47844.1"/>
    <property type="molecule type" value="Genomic_DNA"/>
</dbReference>
<dbReference type="PANTHER" id="PTHR37838">
    <property type="entry name" value="NA(+)-TRANSLOCATING NADH-QUINONE REDUCTASE SUBUNIT C"/>
    <property type="match status" value="1"/>
</dbReference>
<dbReference type="InterPro" id="IPR010204">
    <property type="entry name" value="NqrC"/>
</dbReference>
<keyword evidence="3" id="KW-0997">Cell inner membrane</keyword>
<comment type="caution">
    <text evidence="19">The sequence shown here is derived from an EMBL/GenBank/DDBJ whole genome shotgun (WGS) entry which is preliminary data.</text>
</comment>
<keyword evidence="19" id="KW-0560">Oxidoreductase</keyword>
<proteinExistence type="inferred from homology"/>
<dbReference type="PANTHER" id="PTHR37838:SF1">
    <property type="entry name" value="NA(+)-TRANSLOCATING NADH-QUINONE REDUCTASE SUBUNIT C"/>
    <property type="match status" value="1"/>
</dbReference>
<dbReference type="OrthoDB" id="9813828at2"/>
<evidence type="ECO:0000313" key="19">
    <source>
        <dbReference type="EMBL" id="RIJ47844.1"/>
    </source>
</evidence>
<sequence>MNRNGNTYTVLYAAIMVVLVAAILASVAMALKPQQVRNIEVEKKQSILASVNIASTPADAEKIYAEKIVNEYVVNVSGEKVEGDAFNTDLKREYAKPVEEMHLPVFECQTEQGIKYVLPLRGAGLWGPIWGFVALDEDMNTIYGANFDHQGETPGLGAEISTPVFEKQFIGKKLFDNKGQLVSIIVAKVGQDAPADHKVDGISGGTITSKGLEQMLLDDFARYEEFLKKKKS</sequence>
<evidence type="ECO:0000259" key="18">
    <source>
        <dbReference type="SMART" id="SM00900"/>
    </source>
</evidence>
<keyword evidence="20" id="KW-1185">Reference proteome</keyword>
<keyword evidence="12 16" id="KW-0406">Ion transport</keyword>
<dbReference type="GO" id="GO:0006814">
    <property type="term" value="P:sodium ion transport"/>
    <property type="evidence" value="ECO:0007669"/>
    <property type="project" value="UniProtKB-UniRule"/>
</dbReference>
<dbReference type="Proteomes" id="UP000265926">
    <property type="component" value="Unassembled WGS sequence"/>
</dbReference>
<protein>
    <recommendedName>
        <fullName evidence="16 17">Na(+)-translocating NADH-quinone reductase subunit C</fullName>
        <shortName evidence="16 17">Na(+)-NQR subunit C</shortName>
        <shortName evidence="16 17">Na(+)-translocating NQR subunit C</shortName>
        <ecNumber evidence="16 17">7.2.1.1</ecNumber>
    </recommendedName>
    <alternativeName>
        <fullName evidence="16 17">NQR complex subunit C</fullName>
    </alternativeName>
    <alternativeName>
        <fullName evidence="16 17">NQR-1 subunit C</fullName>
    </alternativeName>
</protein>
<comment type="subunit">
    <text evidence="16 17">Composed of six subunits; NqrA, NqrB, NqrC, NqrD, NqrE and NqrF.</text>
</comment>
<organism evidence="19 20">
    <name type="scientific">Maribellus luteus</name>
    <dbReference type="NCBI Taxonomy" id="2305463"/>
    <lineage>
        <taxon>Bacteria</taxon>
        <taxon>Pseudomonadati</taxon>
        <taxon>Bacteroidota</taxon>
        <taxon>Bacteroidia</taxon>
        <taxon>Marinilabiliales</taxon>
        <taxon>Prolixibacteraceae</taxon>
        <taxon>Maribellus</taxon>
    </lineage>
</organism>
<dbReference type="RefSeq" id="WP_119438188.1">
    <property type="nucleotide sequence ID" value="NZ_QWGR01000006.1"/>
</dbReference>
<dbReference type="NCBIfam" id="TIGR01938">
    <property type="entry name" value="nqrC"/>
    <property type="match status" value="1"/>
</dbReference>
<name>A0A399SYH9_9BACT</name>
<dbReference type="AlphaFoldDB" id="A0A399SYH9"/>
<keyword evidence="10 16" id="KW-0520">NAD</keyword>
<evidence type="ECO:0000256" key="12">
    <source>
        <dbReference type="ARBA" id="ARBA00023065"/>
    </source>
</evidence>
<evidence type="ECO:0000256" key="6">
    <source>
        <dbReference type="ARBA" id="ARBA00022643"/>
    </source>
</evidence>
<dbReference type="Pfam" id="PF04205">
    <property type="entry name" value="FMN_bind"/>
    <property type="match status" value="1"/>
</dbReference>
<keyword evidence="14 16" id="KW-0472">Membrane</keyword>
<comment type="caution">
    <text evidence="16">Lacks conserved residue(s) required for the propagation of feature annotation.</text>
</comment>
<dbReference type="InterPro" id="IPR007329">
    <property type="entry name" value="FMN-bd"/>
</dbReference>
<comment type="cofactor">
    <cofactor evidence="16 17">
        <name>FMN</name>
        <dbReference type="ChEBI" id="CHEBI:58210"/>
    </cofactor>
</comment>
<evidence type="ECO:0000256" key="13">
    <source>
        <dbReference type="ARBA" id="ARBA00023075"/>
    </source>
</evidence>
<evidence type="ECO:0000313" key="20">
    <source>
        <dbReference type="Proteomes" id="UP000265926"/>
    </source>
</evidence>
<evidence type="ECO:0000256" key="8">
    <source>
        <dbReference type="ARBA" id="ARBA00022967"/>
    </source>
</evidence>
<evidence type="ECO:0000256" key="11">
    <source>
        <dbReference type="ARBA" id="ARBA00023053"/>
    </source>
</evidence>
<evidence type="ECO:0000256" key="3">
    <source>
        <dbReference type="ARBA" id="ARBA00022519"/>
    </source>
</evidence>